<dbReference type="InterPro" id="IPR051910">
    <property type="entry name" value="ComF/GntX_DNA_util-trans"/>
</dbReference>
<protein>
    <submittedName>
        <fullName evidence="1">Putative amidophosphoribosyltransferase</fullName>
    </submittedName>
</protein>
<name>A0A7W7PZ14_9PSEU</name>
<proteinExistence type="predicted"/>
<evidence type="ECO:0000313" key="1">
    <source>
        <dbReference type="EMBL" id="MBB4903951.1"/>
    </source>
</evidence>
<accession>A0A7W7PZ14</accession>
<dbReference type="PANTHER" id="PTHR47505">
    <property type="entry name" value="DNA UTILIZATION PROTEIN YHGH"/>
    <property type="match status" value="1"/>
</dbReference>
<dbReference type="GO" id="GO:0016757">
    <property type="term" value="F:glycosyltransferase activity"/>
    <property type="evidence" value="ECO:0007669"/>
    <property type="project" value="UniProtKB-KW"/>
</dbReference>
<gene>
    <name evidence="1" type="ORF">FHR82_000161</name>
</gene>
<sequence length="205" mass="21247">MRSILDLVLPNRCAGCDAPATAWCAECAGALKVRPVPRPDLGAAAYALAGYEGAPRRLVLAYKEKGRHELSVPLGRAFAHALPTIRAGPYVVVPAPSRPSAARARYGQHMTAVARACATALVHAGHRASVSPVLRLSGRARDSVGLDQDARVANLSGRLRCAGRAPRSAVLIDDVITTGATAAACVAALRHGGTEEVTVLAFTAT</sequence>
<comment type="caution">
    <text evidence="1">The sequence shown here is derived from an EMBL/GenBank/DDBJ whole genome shotgun (WGS) entry which is preliminary data.</text>
</comment>
<keyword evidence="1" id="KW-0808">Transferase</keyword>
<dbReference type="EMBL" id="JACHJQ010000001">
    <property type="protein sequence ID" value="MBB4903951.1"/>
    <property type="molecule type" value="Genomic_DNA"/>
</dbReference>
<dbReference type="AlphaFoldDB" id="A0A7W7PZ14"/>
<keyword evidence="2" id="KW-1185">Reference proteome</keyword>
<dbReference type="InterPro" id="IPR029057">
    <property type="entry name" value="PRTase-like"/>
</dbReference>
<dbReference type="SUPFAM" id="SSF53271">
    <property type="entry name" value="PRTase-like"/>
    <property type="match status" value="1"/>
</dbReference>
<dbReference type="RefSeq" id="WP_225943982.1">
    <property type="nucleotide sequence ID" value="NZ_JACHJQ010000001.1"/>
</dbReference>
<dbReference type="PANTHER" id="PTHR47505:SF1">
    <property type="entry name" value="DNA UTILIZATION PROTEIN YHGH"/>
    <property type="match status" value="1"/>
</dbReference>
<dbReference type="Gene3D" id="3.40.50.2020">
    <property type="match status" value="1"/>
</dbReference>
<keyword evidence="1" id="KW-0328">Glycosyltransferase</keyword>
<evidence type="ECO:0000313" key="2">
    <source>
        <dbReference type="Proteomes" id="UP000520767"/>
    </source>
</evidence>
<reference evidence="1 2" key="1">
    <citation type="submission" date="2020-08" db="EMBL/GenBank/DDBJ databases">
        <title>Genomic Encyclopedia of Type Strains, Phase III (KMG-III): the genomes of soil and plant-associated and newly described type strains.</title>
        <authorList>
            <person name="Whitman W."/>
        </authorList>
    </citation>
    <scope>NUCLEOTIDE SEQUENCE [LARGE SCALE GENOMIC DNA]</scope>
    <source>
        <strain evidence="1 2">CECT 8960</strain>
    </source>
</reference>
<dbReference type="Proteomes" id="UP000520767">
    <property type="component" value="Unassembled WGS sequence"/>
</dbReference>
<organism evidence="1 2">
    <name type="scientific">Actinophytocola algeriensis</name>
    <dbReference type="NCBI Taxonomy" id="1768010"/>
    <lineage>
        <taxon>Bacteria</taxon>
        <taxon>Bacillati</taxon>
        <taxon>Actinomycetota</taxon>
        <taxon>Actinomycetes</taxon>
        <taxon>Pseudonocardiales</taxon>
        <taxon>Pseudonocardiaceae</taxon>
    </lineage>
</organism>